<gene>
    <name evidence="1" type="ORF">CTI12_AA112020</name>
</gene>
<dbReference type="SUPFAM" id="SSF52058">
    <property type="entry name" value="L domain-like"/>
    <property type="match status" value="1"/>
</dbReference>
<dbReference type="EMBL" id="PKPP01000728">
    <property type="protein sequence ID" value="PWA89344.1"/>
    <property type="molecule type" value="Genomic_DNA"/>
</dbReference>
<name>A0A2U1PUB0_ARTAN</name>
<keyword evidence="2" id="KW-1185">Reference proteome</keyword>
<dbReference type="Proteomes" id="UP000245207">
    <property type="component" value="Unassembled WGS sequence"/>
</dbReference>
<dbReference type="Gene3D" id="3.80.10.10">
    <property type="entry name" value="Ribonuclease Inhibitor"/>
    <property type="match status" value="1"/>
</dbReference>
<evidence type="ECO:0000313" key="1">
    <source>
        <dbReference type="EMBL" id="PWA89344.1"/>
    </source>
</evidence>
<sequence>MLGSLKILKLSHCYQFPCLGGFHELPLLEMLLFKNCMNLTNVCESIQNYDGTYPYPNIRDMDTCRIHNATKNGIPRDLQFLAIYLPRLLAILSLAYNKLSIETFPMDLSFLSMLDDLYLDGNPLISMPNCLRSLPRLEFHCMCDCETLMSIQQSKSDYNLAYGRTHYTSIHHHFKVLHLLLVFVWRWKTYYLVLTFSHRLCLSPI</sequence>
<evidence type="ECO:0000313" key="2">
    <source>
        <dbReference type="Proteomes" id="UP000245207"/>
    </source>
</evidence>
<proteinExistence type="predicted"/>
<comment type="caution">
    <text evidence="1">The sequence shown here is derived from an EMBL/GenBank/DDBJ whole genome shotgun (WGS) entry which is preliminary data.</text>
</comment>
<dbReference type="InterPro" id="IPR032675">
    <property type="entry name" value="LRR_dom_sf"/>
</dbReference>
<organism evidence="1 2">
    <name type="scientific">Artemisia annua</name>
    <name type="common">Sweet wormwood</name>
    <dbReference type="NCBI Taxonomy" id="35608"/>
    <lineage>
        <taxon>Eukaryota</taxon>
        <taxon>Viridiplantae</taxon>
        <taxon>Streptophyta</taxon>
        <taxon>Embryophyta</taxon>
        <taxon>Tracheophyta</taxon>
        <taxon>Spermatophyta</taxon>
        <taxon>Magnoliopsida</taxon>
        <taxon>eudicotyledons</taxon>
        <taxon>Gunneridae</taxon>
        <taxon>Pentapetalae</taxon>
        <taxon>asterids</taxon>
        <taxon>campanulids</taxon>
        <taxon>Asterales</taxon>
        <taxon>Asteraceae</taxon>
        <taxon>Asteroideae</taxon>
        <taxon>Anthemideae</taxon>
        <taxon>Artemisiinae</taxon>
        <taxon>Artemisia</taxon>
    </lineage>
</organism>
<accession>A0A2U1PUB0</accession>
<reference evidence="1 2" key="1">
    <citation type="journal article" date="2018" name="Mol. Plant">
        <title>The genome of Artemisia annua provides insight into the evolution of Asteraceae family and artemisinin biosynthesis.</title>
        <authorList>
            <person name="Shen Q."/>
            <person name="Zhang L."/>
            <person name="Liao Z."/>
            <person name="Wang S."/>
            <person name="Yan T."/>
            <person name="Shi P."/>
            <person name="Liu M."/>
            <person name="Fu X."/>
            <person name="Pan Q."/>
            <person name="Wang Y."/>
            <person name="Lv Z."/>
            <person name="Lu X."/>
            <person name="Zhang F."/>
            <person name="Jiang W."/>
            <person name="Ma Y."/>
            <person name="Chen M."/>
            <person name="Hao X."/>
            <person name="Li L."/>
            <person name="Tang Y."/>
            <person name="Lv G."/>
            <person name="Zhou Y."/>
            <person name="Sun X."/>
            <person name="Brodelius P.E."/>
            <person name="Rose J.K.C."/>
            <person name="Tang K."/>
        </authorList>
    </citation>
    <scope>NUCLEOTIDE SEQUENCE [LARGE SCALE GENOMIC DNA]</scope>
    <source>
        <strain evidence="2">cv. Huhao1</strain>
        <tissue evidence="1">Leaf</tissue>
    </source>
</reference>
<keyword evidence="1" id="KW-0675">Receptor</keyword>
<protein>
    <submittedName>
        <fullName evidence="1">Toll/interleukin-1 receptor (TIR) domain-containing protein</fullName>
    </submittedName>
</protein>
<dbReference type="AlphaFoldDB" id="A0A2U1PUB0"/>